<comment type="caution">
    <text evidence="6">The sequence shown here is derived from an EMBL/GenBank/DDBJ whole genome shotgun (WGS) entry which is preliminary data.</text>
</comment>
<gene>
    <name evidence="6" type="ORF">CcarbDRAFT_3088</name>
</gene>
<dbReference type="InterPro" id="IPR016171">
    <property type="entry name" value="Vanillyl_alc_oxidase_C-sub2"/>
</dbReference>
<dbReference type="Gene3D" id="3.30.465.10">
    <property type="match status" value="1"/>
</dbReference>
<dbReference type="Pfam" id="PF02913">
    <property type="entry name" value="FAD-oxidase_C"/>
    <property type="match status" value="1"/>
</dbReference>
<dbReference type="AlphaFoldDB" id="C6PWC1"/>
<dbReference type="PROSITE" id="PS51387">
    <property type="entry name" value="FAD_PCMH"/>
    <property type="match status" value="1"/>
</dbReference>
<dbReference type="InterPro" id="IPR016166">
    <property type="entry name" value="FAD-bd_PCMH"/>
</dbReference>
<dbReference type="KEGG" id="cck:Ccar_02285"/>
<dbReference type="InterPro" id="IPR016169">
    <property type="entry name" value="FAD-bd_PCMH_sub2"/>
</dbReference>
<dbReference type="InterPro" id="IPR006094">
    <property type="entry name" value="Oxid_FAD_bind_N"/>
</dbReference>
<dbReference type="eggNOG" id="COG0277">
    <property type="taxonomic scope" value="Bacteria"/>
</dbReference>
<dbReference type="EMBL" id="ACVI01000053">
    <property type="protein sequence ID" value="EET86471.1"/>
    <property type="molecule type" value="Genomic_DNA"/>
</dbReference>
<evidence type="ECO:0000256" key="3">
    <source>
        <dbReference type="ARBA" id="ARBA00022827"/>
    </source>
</evidence>
<dbReference type="InterPro" id="IPR051914">
    <property type="entry name" value="FAD-linked_OxidoTrans_Type4"/>
</dbReference>
<dbReference type="PATRIC" id="fig|536227.13.peg.486"/>
<dbReference type="RefSeq" id="WP_007061973.1">
    <property type="nucleotide sequence ID" value="NZ_ACVI01000053.1"/>
</dbReference>
<dbReference type="FunFam" id="1.10.45.10:FF:000001">
    <property type="entry name" value="D-lactate dehydrogenase mitochondrial"/>
    <property type="match status" value="1"/>
</dbReference>
<evidence type="ECO:0000259" key="5">
    <source>
        <dbReference type="PROSITE" id="PS51387"/>
    </source>
</evidence>
<organism evidence="6 7">
    <name type="scientific">Clostridium carboxidivorans P7</name>
    <dbReference type="NCBI Taxonomy" id="536227"/>
    <lineage>
        <taxon>Bacteria</taxon>
        <taxon>Bacillati</taxon>
        <taxon>Bacillota</taxon>
        <taxon>Clostridia</taxon>
        <taxon>Eubacteriales</taxon>
        <taxon>Clostridiaceae</taxon>
        <taxon>Clostridium</taxon>
    </lineage>
</organism>
<dbReference type="InterPro" id="IPR036318">
    <property type="entry name" value="FAD-bd_PCMH-like_sf"/>
</dbReference>
<dbReference type="InterPro" id="IPR004113">
    <property type="entry name" value="FAD-bd_oxidored_4_C"/>
</dbReference>
<evidence type="ECO:0000313" key="6">
    <source>
        <dbReference type="EMBL" id="EET86471.1"/>
    </source>
</evidence>
<evidence type="ECO:0000313" key="7">
    <source>
        <dbReference type="Proteomes" id="UP000004198"/>
    </source>
</evidence>
<protein>
    <submittedName>
        <fullName evidence="6">FAD linked oxidase domain protein</fullName>
    </submittedName>
</protein>
<dbReference type="PANTHER" id="PTHR42934">
    <property type="entry name" value="GLYCOLATE OXIDASE SUBUNIT GLCD"/>
    <property type="match status" value="1"/>
</dbReference>
<accession>C6PWC1</accession>
<proteinExistence type="predicted"/>
<feature type="domain" description="FAD-binding PCMH-type" evidence="5">
    <location>
        <begin position="47"/>
        <end position="225"/>
    </location>
</feature>
<dbReference type="GO" id="GO:0071949">
    <property type="term" value="F:FAD binding"/>
    <property type="evidence" value="ECO:0007669"/>
    <property type="project" value="InterPro"/>
</dbReference>
<dbReference type="Gene3D" id="3.30.70.2740">
    <property type="match status" value="1"/>
</dbReference>
<dbReference type="PANTHER" id="PTHR42934:SF2">
    <property type="entry name" value="GLYCOLATE OXIDASE SUBUNIT GLCD"/>
    <property type="match status" value="1"/>
</dbReference>
<keyword evidence="3" id="KW-0274">FAD</keyword>
<evidence type="ECO:0000256" key="1">
    <source>
        <dbReference type="ARBA" id="ARBA00001974"/>
    </source>
</evidence>
<dbReference type="Proteomes" id="UP000004198">
    <property type="component" value="Unassembled WGS sequence"/>
</dbReference>
<dbReference type="Gene3D" id="3.30.70.2190">
    <property type="match status" value="1"/>
</dbReference>
<keyword evidence="2" id="KW-0285">Flavoprotein</keyword>
<dbReference type="SUPFAM" id="SSF56176">
    <property type="entry name" value="FAD-binding/transporter-associated domain-like"/>
    <property type="match status" value="1"/>
</dbReference>
<dbReference type="STRING" id="536227.Ccar_02285"/>
<dbReference type="GO" id="GO:0016491">
    <property type="term" value="F:oxidoreductase activity"/>
    <property type="evidence" value="ECO:0007669"/>
    <property type="project" value="UniProtKB-KW"/>
</dbReference>
<evidence type="ECO:0000256" key="2">
    <source>
        <dbReference type="ARBA" id="ARBA00022630"/>
    </source>
</evidence>
<reference evidence="6 7" key="1">
    <citation type="submission" date="2009-06" db="EMBL/GenBank/DDBJ databases">
        <title>The draft genome of Clostridium carboxidivorans P7.</title>
        <authorList>
            <consortium name="US DOE Joint Genome Institute (JGI-PGF)"/>
            <person name="Lucas S."/>
            <person name="Copeland A."/>
            <person name="Lapidus A."/>
            <person name="Glavina del Rio T."/>
            <person name="Tice H."/>
            <person name="Bruce D."/>
            <person name="Goodwin L."/>
            <person name="Pitluck S."/>
            <person name="Larimer F."/>
            <person name="Land M.L."/>
            <person name="Hauser L."/>
            <person name="Hemme C.L."/>
        </authorList>
    </citation>
    <scope>NUCLEOTIDE SEQUENCE [LARGE SCALE GENOMIC DNA]</scope>
    <source>
        <strain evidence="6 7">P7</strain>
    </source>
</reference>
<dbReference type="Gene3D" id="1.10.45.10">
    <property type="entry name" value="Vanillyl-alcohol Oxidase, Chain A, domain 4"/>
    <property type="match status" value="1"/>
</dbReference>
<dbReference type="Pfam" id="PF01565">
    <property type="entry name" value="FAD_binding_4"/>
    <property type="match status" value="1"/>
</dbReference>
<name>C6PWC1_9CLOT</name>
<evidence type="ECO:0000256" key="4">
    <source>
        <dbReference type="ARBA" id="ARBA00023002"/>
    </source>
</evidence>
<dbReference type="InterPro" id="IPR016164">
    <property type="entry name" value="FAD-linked_Oxase-like_C"/>
</dbReference>
<keyword evidence="4" id="KW-0560">Oxidoreductase</keyword>
<dbReference type="Gene3D" id="3.30.43.10">
    <property type="entry name" value="Uridine Diphospho-n-acetylenolpyruvylglucosamine Reductase, domain 2"/>
    <property type="match status" value="1"/>
</dbReference>
<keyword evidence="7" id="KW-1185">Reference proteome</keyword>
<dbReference type="OrthoDB" id="9767256at2"/>
<comment type="cofactor">
    <cofactor evidence="1">
        <name>FAD</name>
        <dbReference type="ChEBI" id="CHEBI:57692"/>
    </cofactor>
</comment>
<dbReference type="InterPro" id="IPR016167">
    <property type="entry name" value="FAD-bd_PCMH_sub1"/>
</dbReference>
<dbReference type="SUPFAM" id="SSF55103">
    <property type="entry name" value="FAD-linked oxidases, C-terminal domain"/>
    <property type="match status" value="1"/>
</dbReference>
<sequence>MECLCNKEYKKLDKKDIDFLIDILGEDRVYTGENINEDFSHDELGGISKMPEAMVEVLSTEEVSKVMTYAYENNIPVVARGSGTGLVGASVPIHGGIMINLTNMNNILEIDEENLTLTLEPGVLLMEIGKYVEEHDLFYPPDPGEKSATIGGNINTNAGGMRAVKYGVTRDYIRGLEVVLPTGKVIEVGGKIVKNSSGYSIKDLICGSEGTLGIVTKAVLRLLPLPKKAISLLIPFPNLETAINTVPKIIKSKSTPTAIEFMQREVILAAEEFLGKKFPDNSSDAYLLLTFDGNSTADIEKDYEKVANICLEEGALDVYISDTDERKEAVWSARGAFLEAVKATTTEMDECDVVVPRNKVAEFVKYTDELQKKFNVRIRSFGHAGDGNLHVYVLRDDLSKAEWEKKLSDVFECMYKKSRELNGLVSGEHGIGFAKKSYMFEQYGDDYIELMRNIKLAFDPKNILNPGKVCE</sequence>